<feature type="region of interest" description="Disordered" evidence="4">
    <location>
        <begin position="182"/>
        <end position="268"/>
    </location>
</feature>
<name>A0A1X7RKL7_ZYMT9</name>
<evidence type="ECO:0000256" key="4">
    <source>
        <dbReference type="SAM" id="MobiDB-lite"/>
    </source>
</evidence>
<evidence type="ECO:0000256" key="1">
    <source>
        <dbReference type="ARBA" id="ARBA00022737"/>
    </source>
</evidence>
<evidence type="ECO:0000313" key="7">
    <source>
        <dbReference type="Proteomes" id="UP000215127"/>
    </source>
</evidence>
<dbReference type="Pfam" id="PF00806">
    <property type="entry name" value="PUF"/>
    <property type="match status" value="8"/>
</dbReference>
<dbReference type="InterPro" id="IPR033712">
    <property type="entry name" value="Pumilio_RNA-bd"/>
</dbReference>
<feature type="repeat" description="Pumilio" evidence="3">
    <location>
        <begin position="894"/>
        <end position="931"/>
    </location>
</feature>
<feature type="repeat" description="Pumilio" evidence="3">
    <location>
        <begin position="641"/>
        <end position="676"/>
    </location>
</feature>
<dbReference type="SMART" id="SM00025">
    <property type="entry name" value="Pumilio"/>
    <property type="match status" value="8"/>
</dbReference>
<evidence type="ECO:0000256" key="3">
    <source>
        <dbReference type="PROSITE-ProRule" id="PRU00317"/>
    </source>
</evidence>
<dbReference type="PROSITE" id="PS50303">
    <property type="entry name" value="PUM_HD"/>
    <property type="match status" value="1"/>
</dbReference>
<dbReference type="STRING" id="1276538.A0A1X7RKL7"/>
<dbReference type="InterPro" id="IPR033133">
    <property type="entry name" value="PUM-HD"/>
</dbReference>
<feature type="compositionally biased region" description="Polar residues" evidence="4">
    <location>
        <begin position="43"/>
        <end position="60"/>
    </location>
</feature>
<sequence>MKQSDAAARIFRQARRCPPHHLVRNRYTMSFFRGPQSPREEPYSSNPLSPPQRNANPNRWSASMAGMSDVRGALQRRFTTNTVPTLSPIGQQRRQAAGDVQMPSAHSRIAPSERAARHYENLLEAQRKIQEELDKVDVDTRREVDENIRHEQSVTQLFAQSEPTTPPEYQTFAANFSRPNRYSAASLTSPPGIATRSNRASAHLASPPNGSARAYNQSNNSNLPSQSVPGSRRQSDGEDDDDDDFVYGYDDISRRAANPNRNSMPITSYDHKRNTIDLSLGRANATSFFFDETDKSNKTSPPDIKTYLQVQHTADGFPKLIRREDNSDLSLSAASAALDLASSTSDAQMQQGTERAMATRHRISLPPSALAGNVGMAPLNGILANANENRSAASNRRSMEVKFTAETKRPALASPPRGYANGPMSSYSTNDIPTLKSINGDTSDGGVALLSPAAQVANIVAGHASPEQNAGNLAQLSISSPRQNQYNNFQLSTPARNGGEGQENFGLSQSALQANAAPFGPVYDNQAPVFGTPNMMQYSQQPAYYGGYGMPAMTNGFNNLNMHMAGGANGFSPQAQWSPSGPAQYTQPPAYGGYQQFSPSGPSGQAVAGAGRFDSPRANTQQRRQAAEEAQAKFNSIKVEQLTGEIYTLCKDQHGCRFLQRKLEERNEQTVQAIFEEVRNHMIELMVDPFGNYLCQKLLESANDDQRTELIKNAMPQMTKIALNQHGTRALQKMIEFISTPEQTALIIEALRNDVVLLIQDLNGNHVIQKCLNHLSSNDAIFIFDAVGANCITVGTHRHGCCVLQRCIDHADGLQKGEMVDHVIRNAYSLVQDPFGNYVVQYILDLSEPCFTEPLCRAFYGEIANLSRQKFSSNVMEKCIRCASNETKRAIISEIMAPQTIEKMLRDGFANYVVQTAMDFADEDLKPTLVENIRMVIPAIRNTPHGRRIQSKISDYDNRKGSNGAPIDSSKAAPPPATFSPQQGQNGRANRQGMIGAPMNWNVNGGFEGADFNPNGMNGHQIASPPPPQRNAHNFSMLNGGQNFQAHNQVNGHRDYPSNGGGHNYQGNGYANQGFANHARQQQPYGHF</sequence>
<reference evidence="6 7" key="1">
    <citation type="submission" date="2016-06" db="EMBL/GenBank/DDBJ databases">
        <authorList>
            <person name="Kjaerup R.B."/>
            <person name="Dalgaard T.S."/>
            <person name="Juul-Madsen H.R."/>
        </authorList>
    </citation>
    <scope>NUCLEOTIDE SEQUENCE [LARGE SCALE GENOMIC DNA]</scope>
</reference>
<feature type="repeat" description="Pumilio" evidence="3">
    <location>
        <begin position="858"/>
        <end position="893"/>
    </location>
</feature>
<keyword evidence="1" id="KW-0677">Repeat</keyword>
<dbReference type="PANTHER" id="PTHR12537:SF13">
    <property type="entry name" value="PUMILIO HOMOLOGY DOMAIN FAMILY MEMBER 4"/>
    <property type="match status" value="1"/>
</dbReference>
<feature type="compositionally biased region" description="Polar residues" evidence="4">
    <location>
        <begin position="182"/>
        <end position="200"/>
    </location>
</feature>
<evidence type="ECO:0000259" key="5">
    <source>
        <dbReference type="PROSITE" id="PS50303"/>
    </source>
</evidence>
<dbReference type="InterPro" id="IPR016024">
    <property type="entry name" value="ARM-type_fold"/>
</dbReference>
<feature type="region of interest" description="Disordered" evidence="4">
    <location>
        <begin position="91"/>
        <end position="111"/>
    </location>
</feature>
<feature type="compositionally biased region" description="Low complexity" evidence="4">
    <location>
        <begin position="982"/>
        <end position="993"/>
    </location>
</feature>
<protein>
    <recommendedName>
        <fullName evidence="5">PUM-HD domain-containing protein</fullName>
    </recommendedName>
</protein>
<keyword evidence="7" id="KW-1185">Reference proteome</keyword>
<dbReference type="EMBL" id="LT853693">
    <property type="protein sequence ID" value="SMQ47974.1"/>
    <property type="molecule type" value="Genomic_DNA"/>
</dbReference>
<feature type="repeat" description="Pumilio" evidence="3">
    <location>
        <begin position="677"/>
        <end position="712"/>
    </location>
</feature>
<dbReference type="PROSITE" id="PS50302">
    <property type="entry name" value="PUM"/>
    <property type="match status" value="8"/>
</dbReference>
<dbReference type="SUPFAM" id="SSF48371">
    <property type="entry name" value="ARM repeat"/>
    <property type="match status" value="1"/>
</dbReference>
<dbReference type="CDD" id="cd07920">
    <property type="entry name" value="Pumilio"/>
    <property type="match status" value="1"/>
</dbReference>
<feature type="compositionally biased region" description="Polar residues" evidence="4">
    <location>
        <begin position="575"/>
        <end position="587"/>
    </location>
</feature>
<dbReference type="InterPro" id="IPR001313">
    <property type="entry name" value="Pumilio_RNA-bd_rpt"/>
</dbReference>
<dbReference type="Gene3D" id="1.25.10.10">
    <property type="entry name" value="Leucine-rich Repeat Variant"/>
    <property type="match status" value="1"/>
</dbReference>
<dbReference type="GO" id="GO:0010608">
    <property type="term" value="P:post-transcriptional regulation of gene expression"/>
    <property type="evidence" value="ECO:0007669"/>
    <property type="project" value="TreeGrafter"/>
</dbReference>
<feature type="region of interest" description="Disordered" evidence="4">
    <location>
        <begin position="575"/>
        <end position="628"/>
    </location>
</feature>
<dbReference type="GO" id="GO:0005737">
    <property type="term" value="C:cytoplasm"/>
    <property type="evidence" value="ECO:0007669"/>
    <property type="project" value="TreeGrafter"/>
</dbReference>
<feature type="repeat" description="Pumilio" evidence="3">
    <location>
        <begin position="713"/>
        <end position="749"/>
    </location>
</feature>
<feature type="region of interest" description="Disordered" evidence="4">
    <location>
        <begin position="1010"/>
        <end position="1072"/>
    </location>
</feature>
<dbReference type="InterPro" id="IPR011989">
    <property type="entry name" value="ARM-like"/>
</dbReference>
<comment type="function">
    <text evidence="2">RNA-binding nucleolar protein required for pre-rRNA processing. Involved in production of 18S rRNA and assembly of small ribosomal subunit.</text>
</comment>
<dbReference type="AlphaFoldDB" id="A0A1X7RKL7"/>
<feature type="compositionally biased region" description="Low complexity" evidence="4">
    <location>
        <begin position="216"/>
        <end position="227"/>
    </location>
</feature>
<proteinExistence type="predicted"/>
<feature type="repeat" description="Pumilio" evidence="3">
    <location>
        <begin position="822"/>
        <end position="857"/>
    </location>
</feature>
<gene>
    <name evidence="6" type="ORF">ZT3D7_G3123</name>
</gene>
<feature type="compositionally biased region" description="Polar residues" evidence="4">
    <location>
        <begin position="153"/>
        <end position="163"/>
    </location>
</feature>
<feature type="repeat" description="Pumilio" evidence="3">
    <location>
        <begin position="750"/>
        <end position="785"/>
    </location>
</feature>
<feature type="domain" description="PUM-HD" evidence="5">
    <location>
        <begin position="619"/>
        <end position="957"/>
    </location>
</feature>
<accession>A0A1X7RKL7</accession>
<feature type="repeat" description="Pumilio" evidence="3">
    <location>
        <begin position="786"/>
        <end position="821"/>
    </location>
</feature>
<organism evidence="6 7">
    <name type="scientific">Zymoseptoria tritici (strain ST99CH_3D7)</name>
    <dbReference type="NCBI Taxonomy" id="1276538"/>
    <lineage>
        <taxon>Eukaryota</taxon>
        <taxon>Fungi</taxon>
        <taxon>Dikarya</taxon>
        <taxon>Ascomycota</taxon>
        <taxon>Pezizomycotina</taxon>
        <taxon>Dothideomycetes</taxon>
        <taxon>Dothideomycetidae</taxon>
        <taxon>Mycosphaerellales</taxon>
        <taxon>Mycosphaerellaceae</taxon>
        <taxon>Zymoseptoria</taxon>
    </lineage>
</organism>
<feature type="region of interest" description="Disordered" evidence="4">
    <location>
        <begin position="146"/>
        <end position="168"/>
    </location>
</feature>
<dbReference type="Proteomes" id="UP000215127">
    <property type="component" value="Chromosome 2"/>
</dbReference>
<evidence type="ECO:0000313" key="6">
    <source>
        <dbReference type="EMBL" id="SMQ47974.1"/>
    </source>
</evidence>
<dbReference type="PANTHER" id="PTHR12537">
    <property type="entry name" value="RNA BINDING PROTEIN PUMILIO-RELATED"/>
    <property type="match status" value="1"/>
</dbReference>
<dbReference type="GO" id="GO:0003729">
    <property type="term" value="F:mRNA binding"/>
    <property type="evidence" value="ECO:0007669"/>
    <property type="project" value="TreeGrafter"/>
</dbReference>
<feature type="region of interest" description="Disordered" evidence="4">
    <location>
        <begin position="32"/>
        <end position="60"/>
    </location>
</feature>
<feature type="compositionally biased region" description="Polar residues" evidence="4">
    <location>
        <begin position="1031"/>
        <end position="1051"/>
    </location>
</feature>
<evidence type="ECO:0000256" key="2">
    <source>
        <dbReference type="ARBA" id="ARBA00024893"/>
    </source>
</evidence>
<feature type="region of interest" description="Disordered" evidence="4">
    <location>
        <begin position="946"/>
        <end position="998"/>
    </location>
</feature>
<dbReference type="FunFam" id="1.25.10.10:FF:000237">
    <property type="entry name" value="Pumilio homolog 9"/>
    <property type="match status" value="1"/>
</dbReference>